<dbReference type="KEGG" id="lins:G7067_03555"/>
<dbReference type="Gene3D" id="2.60.40.10">
    <property type="entry name" value="Immunoglobulins"/>
    <property type="match status" value="2"/>
</dbReference>
<dbReference type="InterPro" id="IPR013783">
    <property type="entry name" value="Ig-like_fold"/>
</dbReference>
<dbReference type="InterPro" id="IPR013098">
    <property type="entry name" value="Ig_I-set"/>
</dbReference>
<feature type="signal peptide" evidence="3">
    <location>
        <begin position="1"/>
        <end position="35"/>
    </location>
</feature>
<dbReference type="InterPro" id="IPR007110">
    <property type="entry name" value="Ig-like_dom"/>
</dbReference>
<keyword evidence="6" id="KW-1185">Reference proteome</keyword>
<proteinExistence type="predicted"/>
<organism evidence="5 6">
    <name type="scientific">Leucobacter insecticola</name>
    <dbReference type="NCBI Taxonomy" id="2714934"/>
    <lineage>
        <taxon>Bacteria</taxon>
        <taxon>Bacillati</taxon>
        <taxon>Actinomycetota</taxon>
        <taxon>Actinomycetes</taxon>
        <taxon>Micrococcales</taxon>
        <taxon>Microbacteriaceae</taxon>
        <taxon>Leucobacter</taxon>
    </lineage>
</organism>
<dbReference type="Gene3D" id="2.130.10.30">
    <property type="entry name" value="Regulator of chromosome condensation 1/beta-lactamase-inhibitor protein II"/>
    <property type="match status" value="1"/>
</dbReference>
<dbReference type="InterPro" id="IPR036179">
    <property type="entry name" value="Ig-like_dom_sf"/>
</dbReference>
<dbReference type="InterPro" id="IPR051553">
    <property type="entry name" value="Ran_GTPase-activating"/>
</dbReference>
<reference evidence="5 6" key="1">
    <citation type="submission" date="2020-03" db="EMBL/GenBank/DDBJ databases">
        <title>Leucobacter sp. nov., isolated from beetles.</title>
        <authorList>
            <person name="Hyun D.-W."/>
            <person name="Bae J.-W."/>
        </authorList>
    </citation>
    <scope>NUCLEOTIDE SEQUENCE [LARGE SCALE GENOMIC DNA]</scope>
    <source>
        <strain evidence="5 6">HDW9B</strain>
    </source>
</reference>
<dbReference type="GO" id="GO:0005975">
    <property type="term" value="P:carbohydrate metabolic process"/>
    <property type="evidence" value="ECO:0007669"/>
    <property type="project" value="UniProtKB-ARBA"/>
</dbReference>
<feature type="domain" description="Ig-like" evidence="4">
    <location>
        <begin position="481"/>
        <end position="566"/>
    </location>
</feature>
<dbReference type="PROSITE" id="PS50012">
    <property type="entry name" value="RCC1_3"/>
    <property type="match status" value="2"/>
</dbReference>
<dbReference type="Pfam" id="PF17963">
    <property type="entry name" value="Big_9"/>
    <property type="match status" value="2"/>
</dbReference>
<dbReference type="PANTHER" id="PTHR45982">
    <property type="entry name" value="REGULATOR OF CHROMOSOME CONDENSATION"/>
    <property type="match status" value="1"/>
</dbReference>
<evidence type="ECO:0000256" key="1">
    <source>
        <dbReference type="SAM" id="MobiDB-lite"/>
    </source>
</evidence>
<keyword evidence="2" id="KW-0472">Membrane</keyword>
<dbReference type="RefSeq" id="WP_166322037.1">
    <property type="nucleotide sequence ID" value="NZ_CP049934.1"/>
</dbReference>
<dbReference type="Pfam" id="PF13540">
    <property type="entry name" value="RCC1_2"/>
    <property type="match status" value="1"/>
</dbReference>
<keyword evidence="2" id="KW-0812">Transmembrane</keyword>
<dbReference type="Proteomes" id="UP000501387">
    <property type="component" value="Chromosome"/>
</dbReference>
<sequence>MSTRLARRTWRRSSLGAVTAGAILTSLLVAGPAQAASSMSITSGPTAGGTEVSFTMDRIQEEVLSASGEAGFSALLADGTVVSWGNNELGQAGAGYLSTTPLTEPVAAIFPEGVKITKLAQTGLAAVALDSDGHLWSWGSNYGGYLGNGGSTGLKQSLPGPLDVPQDLVFKEIGAGGQSFFAITEDGDLYGWGNPKIGSATQVVSPVKITLPAGEKAVSVQAGGSFVVTSTASGRLFGWGTSGDGQLGVSTPTVSFPIEVVMSPAAPAGATWTGEYTVATYNLYAKASDGNWYARGYNAGQTNGSILGGPCSAFACSVDGVRVEAPAGVEFVRVGAGGALDSEGNVWTWGPGNNGRRGDGQTSGYNVMPAKINGVSDVKDLWIFPGSMIAKTADNGLVGWGYLDRQGFPSTSVPSPLAGFALGTISSVTFDGVTATLAGATTSTVTATAPAHSAGVVDVVVTWSDGATQTFVDGYTYGTAPVITTHPADVEIDAGSAASFTAAASGDEAPTVQWQRKTSTGSWTDVSGATSTTLNVASADAFTGDSYRAVFSNGLGSVDTNAATLTVRSSLIANDDTFTVPASSSSTLDVLSNDEGTGLTLASLTSPTGGGTATIVGNEVSFTPAAGTNSDSFTYTVTDSANNTATAEVTITVQAAPKGTDLAITTTRDTPVTANLSSKVSGVGVTYAAPARAAHGTVALTTAGVLTYTPDAGYVGLDSVQVTLTDDLNQTATLTVSVSVNDAAPDPDDKKPGPNPGKPGPTPDPNGPRDGGAVQPGDGLAATGASIIGVSTLAALLLAAGVFLLVRKRRSDTNDETSGQ</sequence>
<dbReference type="SUPFAM" id="SSF50985">
    <property type="entry name" value="RCC1/BLIP-II"/>
    <property type="match status" value="1"/>
</dbReference>
<dbReference type="InterPro" id="IPR009091">
    <property type="entry name" value="RCC1/BLIP-II"/>
</dbReference>
<dbReference type="SUPFAM" id="SSF48726">
    <property type="entry name" value="Immunoglobulin"/>
    <property type="match status" value="1"/>
</dbReference>
<dbReference type="AlphaFoldDB" id="A0A6G8FI34"/>
<gene>
    <name evidence="5" type="ORF">G7067_03555</name>
</gene>
<evidence type="ECO:0000259" key="4">
    <source>
        <dbReference type="PROSITE" id="PS50835"/>
    </source>
</evidence>
<feature type="region of interest" description="Disordered" evidence="1">
    <location>
        <begin position="738"/>
        <end position="778"/>
    </location>
</feature>
<name>A0A6G8FI34_9MICO</name>
<feature type="compositionally biased region" description="Pro residues" evidence="1">
    <location>
        <begin position="753"/>
        <end position="766"/>
    </location>
</feature>
<evidence type="ECO:0000256" key="2">
    <source>
        <dbReference type="SAM" id="Phobius"/>
    </source>
</evidence>
<dbReference type="SUPFAM" id="SSF81296">
    <property type="entry name" value="E set domains"/>
    <property type="match status" value="1"/>
</dbReference>
<dbReference type="InterPro" id="IPR000408">
    <property type="entry name" value="Reg_chr_condens"/>
</dbReference>
<keyword evidence="2" id="KW-1133">Transmembrane helix</keyword>
<dbReference type="PANTHER" id="PTHR45982:SF1">
    <property type="entry name" value="REGULATOR OF CHROMOSOME CONDENSATION"/>
    <property type="match status" value="1"/>
</dbReference>
<evidence type="ECO:0000313" key="6">
    <source>
        <dbReference type="Proteomes" id="UP000501387"/>
    </source>
</evidence>
<dbReference type="EMBL" id="CP049934">
    <property type="protein sequence ID" value="QIM15702.1"/>
    <property type="molecule type" value="Genomic_DNA"/>
</dbReference>
<dbReference type="PROSITE" id="PS50835">
    <property type="entry name" value="IG_LIKE"/>
    <property type="match status" value="1"/>
</dbReference>
<evidence type="ECO:0000256" key="3">
    <source>
        <dbReference type="SAM" id="SignalP"/>
    </source>
</evidence>
<feature type="chain" id="PRO_5026053682" description="Ig-like domain-containing protein" evidence="3">
    <location>
        <begin position="36"/>
        <end position="820"/>
    </location>
</feature>
<dbReference type="Gene3D" id="2.60.40.3440">
    <property type="match status" value="1"/>
</dbReference>
<protein>
    <recommendedName>
        <fullName evidence="4">Ig-like domain-containing protein</fullName>
    </recommendedName>
</protein>
<dbReference type="InterPro" id="IPR014756">
    <property type="entry name" value="Ig_E-set"/>
</dbReference>
<keyword evidence="3" id="KW-0732">Signal</keyword>
<feature type="transmembrane region" description="Helical" evidence="2">
    <location>
        <begin position="785"/>
        <end position="806"/>
    </location>
</feature>
<dbReference type="GO" id="GO:0005085">
    <property type="term" value="F:guanyl-nucleotide exchange factor activity"/>
    <property type="evidence" value="ECO:0007669"/>
    <property type="project" value="TreeGrafter"/>
</dbReference>
<dbReference type="Pfam" id="PF07679">
    <property type="entry name" value="I-set"/>
    <property type="match status" value="1"/>
</dbReference>
<accession>A0A6G8FI34</accession>
<dbReference type="PRINTS" id="PR00633">
    <property type="entry name" value="RCCNDNSATION"/>
</dbReference>
<dbReference type="GO" id="GO:0005737">
    <property type="term" value="C:cytoplasm"/>
    <property type="evidence" value="ECO:0007669"/>
    <property type="project" value="TreeGrafter"/>
</dbReference>
<evidence type="ECO:0000313" key="5">
    <source>
        <dbReference type="EMBL" id="QIM15702.1"/>
    </source>
</evidence>